<feature type="region of interest" description="Disordered" evidence="1">
    <location>
        <begin position="434"/>
        <end position="456"/>
    </location>
</feature>
<dbReference type="InterPro" id="IPR025738">
    <property type="entry name" value="BatD"/>
</dbReference>
<feature type="domain" description="DUF7939" evidence="4">
    <location>
        <begin position="344"/>
        <end position="426"/>
    </location>
</feature>
<evidence type="ECO:0000256" key="3">
    <source>
        <dbReference type="SAM" id="SignalP"/>
    </source>
</evidence>
<dbReference type="Proteomes" id="UP001174908">
    <property type="component" value="Unassembled WGS sequence"/>
</dbReference>
<accession>A0ABT7NGZ9</accession>
<organism evidence="5 6">
    <name type="scientific">Variovorax dokdonensis</name>
    <dbReference type="NCBI Taxonomy" id="344883"/>
    <lineage>
        <taxon>Bacteria</taxon>
        <taxon>Pseudomonadati</taxon>
        <taxon>Pseudomonadota</taxon>
        <taxon>Betaproteobacteria</taxon>
        <taxon>Burkholderiales</taxon>
        <taxon>Comamonadaceae</taxon>
        <taxon>Variovorax</taxon>
    </lineage>
</organism>
<keyword evidence="2" id="KW-1133">Transmembrane helix</keyword>
<proteinExistence type="predicted"/>
<evidence type="ECO:0000259" key="4">
    <source>
        <dbReference type="Pfam" id="PF25607"/>
    </source>
</evidence>
<dbReference type="EMBL" id="JASZYV010000006">
    <property type="protein sequence ID" value="MDM0047198.1"/>
    <property type="molecule type" value="Genomic_DNA"/>
</dbReference>
<dbReference type="InterPro" id="IPR057699">
    <property type="entry name" value="DUF7939"/>
</dbReference>
<feature type="signal peptide" evidence="3">
    <location>
        <begin position="1"/>
        <end position="25"/>
    </location>
</feature>
<keyword evidence="2" id="KW-0812">Transmembrane</keyword>
<gene>
    <name evidence="5" type="ORF">QTH91_22085</name>
</gene>
<dbReference type="Pfam" id="PF25607">
    <property type="entry name" value="DUF7939"/>
    <property type="match status" value="1"/>
</dbReference>
<sequence length="456" mass="49823">MIRTARAVWQLLVFVVLCLSGVARAETAPNVRVEVLSKQPVIVGQQVGIRVTVATPNFFTSAPPFPTLSVDGAIITMPDDRGAHGVEQQAGQTIATIAKTYVFVARRAGDFDLPQVDIDFSYRADNGEARQAKLQLPATRITARLPEGARAGDAVLPSAAIQIRQRLDRDASGLQAGDALVRTVQVDAANTQAMLIPPPEFEAPEGVRVFEADPQLSDHDGRDSGFVGGRRIDKVTYVFEKPGHYTLPAVELNWFDPATRKSASTQAPVIEVDVKAAKAEQGIAPDLQLDAASLRHRVAWWRVAAWAAVIVLVVLALMLAWRSRKRWAAWRAAQRQARLVSDAHMFEQALAACRRGDAPATHAALMAWSRRHAQTSPQGWAHDLNDPALAARLDELQRALYAARDAQPPWTGGAALASALSAAHRQWRHRHASRGGRRWWGANPHGLQQLNPVSKR</sequence>
<name>A0ABT7NGZ9_9BURK</name>
<reference evidence="5" key="1">
    <citation type="submission" date="2023-06" db="EMBL/GenBank/DDBJ databases">
        <authorList>
            <person name="Jiang Y."/>
            <person name="Liu Q."/>
        </authorList>
    </citation>
    <scope>NUCLEOTIDE SEQUENCE</scope>
    <source>
        <strain evidence="5">CGMCC 1.12089</strain>
    </source>
</reference>
<feature type="compositionally biased region" description="Polar residues" evidence="1">
    <location>
        <begin position="446"/>
        <end position="456"/>
    </location>
</feature>
<dbReference type="RefSeq" id="WP_286662315.1">
    <property type="nucleotide sequence ID" value="NZ_JASZYV010000006.1"/>
</dbReference>
<protein>
    <recommendedName>
        <fullName evidence="4">DUF7939 domain-containing protein</fullName>
    </recommendedName>
</protein>
<evidence type="ECO:0000256" key="2">
    <source>
        <dbReference type="SAM" id="Phobius"/>
    </source>
</evidence>
<keyword evidence="3" id="KW-0732">Signal</keyword>
<evidence type="ECO:0000313" key="6">
    <source>
        <dbReference type="Proteomes" id="UP001174908"/>
    </source>
</evidence>
<evidence type="ECO:0000313" key="5">
    <source>
        <dbReference type="EMBL" id="MDM0047198.1"/>
    </source>
</evidence>
<comment type="caution">
    <text evidence="5">The sequence shown here is derived from an EMBL/GenBank/DDBJ whole genome shotgun (WGS) entry which is preliminary data.</text>
</comment>
<keyword evidence="2" id="KW-0472">Membrane</keyword>
<feature type="chain" id="PRO_5045880411" description="DUF7939 domain-containing protein" evidence="3">
    <location>
        <begin position="26"/>
        <end position="456"/>
    </location>
</feature>
<evidence type="ECO:0000256" key="1">
    <source>
        <dbReference type="SAM" id="MobiDB-lite"/>
    </source>
</evidence>
<feature type="transmembrane region" description="Helical" evidence="2">
    <location>
        <begin position="299"/>
        <end position="321"/>
    </location>
</feature>
<dbReference type="PANTHER" id="PTHR40940:SF1">
    <property type="entry name" value="PROTEIN BATD"/>
    <property type="match status" value="1"/>
</dbReference>
<keyword evidence="6" id="KW-1185">Reference proteome</keyword>
<dbReference type="PANTHER" id="PTHR40940">
    <property type="entry name" value="PROTEIN BATD-RELATED"/>
    <property type="match status" value="1"/>
</dbReference>